<evidence type="ECO:0000313" key="2">
    <source>
        <dbReference type="Proteomes" id="UP000030019"/>
    </source>
</evidence>
<reference evidence="1 2" key="1">
    <citation type="submission" date="2014-06" db="EMBL/GenBank/DDBJ databases">
        <authorList>
            <person name="Teng J.L."/>
            <person name="Huang Y."/>
            <person name="Tse H."/>
            <person name="Lau S.K."/>
            <person name="Woo P.C."/>
        </authorList>
    </citation>
    <scope>NUCLEOTIDE SEQUENCE [LARGE SCALE GENOMIC DNA]</scope>
    <source>
        <strain evidence="1 2">HKU4</strain>
    </source>
</reference>
<gene>
    <name evidence="1" type="ORF">SSIN_1175</name>
</gene>
<accession>A0A0A0DGQ7</accession>
<proteinExistence type="predicted"/>
<dbReference type="PATRIC" id="fig|176090.4.peg.1140"/>
<keyword evidence="2" id="KW-1185">Reference proteome</keyword>
<dbReference type="GO" id="GO:0003677">
    <property type="term" value="F:DNA binding"/>
    <property type="evidence" value="ECO:0007669"/>
    <property type="project" value="InterPro"/>
</dbReference>
<dbReference type="AlphaFoldDB" id="A0A0A0DGQ7"/>
<dbReference type="InterPro" id="IPR010982">
    <property type="entry name" value="Lambda_DNA-bd_dom_sf"/>
</dbReference>
<evidence type="ECO:0000313" key="1">
    <source>
        <dbReference type="EMBL" id="KGM37033.1"/>
    </source>
</evidence>
<dbReference type="Proteomes" id="UP000030019">
    <property type="component" value="Unassembled WGS sequence"/>
</dbReference>
<dbReference type="EMBL" id="JPEN01000068">
    <property type="protein sequence ID" value="KGM37033.1"/>
    <property type="molecule type" value="Genomic_DNA"/>
</dbReference>
<name>A0A0A0DGQ7_9STRE</name>
<organism evidence="1 2">
    <name type="scientific">Streptococcus sinensis</name>
    <dbReference type="NCBI Taxonomy" id="176090"/>
    <lineage>
        <taxon>Bacteria</taxon>
        <taxon>Bacillati</taxon>
        <taxon>Bacillota</taxon>
        <taxon>Bacilli</taxon>
        <taxon>Lactobacillales</taxon>
        <taxon>Streptococcaceae</taxon>
        <taxon>Streptococcus</taxon>
    </lineage>
</organism>
<dbReference type="RefSeq" id="WP_037616745.1">
    <property type="nucleotide sequence ID" value="NZ_JPEN01000068.1"/>
</dbReference>
<dbReference type="STRING" id="176090.SSIN_1175"/>
<dbReference type="SUPFAM" id="SSF47413">
    <property type="entry name" value="lambda repressor-like DNA-binding domains"/>
    <property type="match status" value="1"/>
</dbReference>
<sequence>MKKEIEELLKSGRTAYSIAKESGIDVTAIQKFMNGQRKIGNMTLDTAEKLIKVIKNSDQDT</sequence>
<comment type="caution">
    <text evidence="1">The sequence shown here is derived from an EMBL/GenBank/DDBJ whole genome shotgun (WGS) entry which is preliminary data.</text>
</comment>
<dbReference type="Gene3D" id="1.10.260.40">
    <property type="entry name" value="lambda repressor-like DNA-binding domains"/>
    <property type="match status" value="1"/>
</dbReference>
<protein>
    <submittedName>
        <fullName evidence="1">Uncharacterized protein</fullName>
    </submittedName>
</protein>